<keyword evidence="1" id="KW-0479">Metal-binding</keyword>
<dbReference type="AlphaFoldDB" id="A0AAN6D3K4"/>
<feature type="compositionally biased region" description="Basic and acidic residues" evidence="4">
    <location>
        <begin position="8"/>
        <end position="26"/>
    </location>
</feature>
<gene>
    <name evidence="6" type="ORF">KL933_003878</name>
</gene>
<feature type="compositionally biased region" description="Basic and acidic residues" evidence="4">
    <location>
        <begin position="188"/>
        <end position="205"/>
    </location>
</feature>
<feature type="domain" description="Zinc finger PHD-type" evidence="5">
    <location>
        <begin position="35"/>
        <end position="94"/>
    </location>
</feature>
<feature type="compositionally biased region" description="Basic and acidic residues" evidence="4">
    <location>
        <begin position="223"/>
        <end position="237"/>
    </location>
</feature>
<protein>
    <recommendedName>
        <fullName evidence="5">Zinc finger PHD-type domain-containing protein</fullName>
    </recommendedName>
</protein>
<dbReference type="Gene3D" id="3.30.40.10">
    <property type="entry name" value="Zinc/RING finger domain, C3HC4 (zinc finger)"/>
    <property type="match status" value="1"/>
</dbReference>
<dbReference type="Pfam" id="PF20826">
    <property type="entry name" value="PHD_5"/>
    <property type="match status" value="1"/>
</dbReference>
<evidence type="ECO:0000256" key="2">
    <source>
        <dbReference type="ARBA" id="ARBA00022771"/>
    </source>
</evidence>
<dbReference type="InterPro" id="IPR053051">
    <property type="entry name" value="HDAC_complex_subunit"/>
</dbReference>
<evidence type="ECO:0000313" key="7">
    <source>
        <dbReference type="Proteomes" id="UP000738402"/>
    </source>
</evidence>
<feature type="compositionally biased region" description="Low complexity" evidence="4">
    <location>
        <begin position="250"/>
        <end position="269"/>
    </location>
</feature>
<evidence type="ECO:0000313" key="6">
    <source>
        <dbReference type="EMBL" id="KAG7725830.1"/>
    </source>
</evidence>
<dbReference type="PANTHER" id="PTHR47793:SF1">
    <property type="entry name" value="HISTONE DEACETYLASE COMPLEX SUBUNIT CTI6"/>
    <property type="match status" value="1"/>
</dbReference>
<evidence type="ECO:0000256" key="4">
    <source>
        <dbReference type="SAM" id="MobiDB-lite"/>
    </source>
</evidence>
<name>A0AAN6D3K4_9ASCO</name>
<evidence type="ECO:0000256" key="3">
    <source>
        <dbReference type="ARBA" id="ARBA00022833"/>
    </source>
</evidence>
<dbReference type="GO" id="GO:0033698">
    <property type="term" value="C:Rpd3L complex"/>
    <property type="evidence" value="ECO:0007669"/>
    <property type="project" value="TreeGrafter"/>
</dbReference>
<proteinExistence type="predicted"/>
<evidence type="ECO:0000259" key="5">
    <source>
        <dbReference type="SMART" id="SM00249"/>
    </source>
</evidence>
<sequence>MSSRRTRRQPEPQKDHGDSEENRSYDEESLEEVTRCICGNDELVIPDDAGPEFDDVDTGFFIQCESCSVWQHGFCVGITDEDTAPEKYWCERCQPEHHDLFTDRYGFRRSRYNPYQEIKRHRRRQQAQDAANATAAAVGPAASAGSGSGSPPGSAAETASKPEMKRERDKSEEEGEKRKRARGTLNSRDAEYEQMLKRVLEESAKESGVQPDDVNLSSSNESASRETRSRKKVKDENSQEEDITQQSNLSQPQKATPPSSASSSTSSSTKKSKKKREEPEDKKKPKIEISDEKPFKPNLPSQKISMNEMRRRVFSIMEFVSNIQAELSNEEDFKRSLLNYRSEDSTDEILRLQKLLIECYNESVTKLDSLTEKLNAWEKSYG</sequence>
<dbReference type="InterPro" id="IPR011011">
    <property type="entry name" value="Znf_FYVE_PHD"/>
</dbReference>
<feature type="region of interest" description="Disordered" evidence="4">
    <location>
        <begin position="116"/>
        <end position="301"/>
    </location>
</feature>
<evidence type="ECO:0000256" key="1">
    <source>
        <dbReference type="ARBA" id="ARBA00022723"/>
    </source>
</evidence>
<dbReference type="InterPro" id="IPR013083">
    <property type="entry name" value="Znf_RING/FYVE/PHD"/>
</dbReference>
<dbReference type="GO" id="GO:0061188">
    <property type="term" value="P:negative regulation of rDNA heterochromatin formation"/>
    <property type="evidence" value="ECO:0007669"/>
    <property type="project" value="TreeGrafter"/>
</dbReference>
<feature type="region of interest" description="Disordered" evidence="4">
    <location>
        <begin position="1"/>
        <end position="28"/>
    </location>
</feature>
<dbReference type="SUPFAM" id="SSF57903">
    <property type="entry name" value="FYVE/PHD zinc finger"/>
    <property type="match status" value="1"/>
</dbReference>
<dbReference type="GO" id="GO:0070210">
    <property type="term" value="C:Rpd3L-Expanded complex"/>
    <property type="evidence" value="ECO:0007669"/>
    <property type="project" value="TreeGrafter"/>
</dbReference>
<reference evidence="6" key="1">
    <citation type="journal article" date="2021" name="G3 (Bethesda)">
        <title>Genomic diversity, chromosomal rearrangements, and interspecies hybridization in the ogataea polymorpha species complex.</title>
        <authorList>
            <person name="Hanson S.J."/>
            <person name="Cinneide E.O."/>
            <person name="Salzberg L.I."/>
            <person name="Wolfe K.H."/>
            <person name="McGowan J."/>
            <person name="Fitzpatrick D.A."/>
            <person name="Matlin K."/>
        </authorList>
    </citation>
    <scope>NUCLEOTIDE SEQUENCE</scope>
    <source>
        <strain evidence="6">83-405-1</strain>
    </source>
</reference>
<feature type="compositionally biased region" description="Low complexity" evidence="4">
    <location>
        <begin position="130"/>
        <end position="159"/>
    </location>
</feature>
<dbReference type="InterPro" id="IPR019786">
    <property type="entry name" value="Zinc_finger_PHD-type_CS"/>
</dbReference>
<dbReference type="SMART" id="SM00249">
    <property type="entry name" value="PHD"/>
    <property type="match status" value="1"/>
</dbReference>
<accession>A0AAN6D3K4</accession>
<keyword evidence="2" id="KW-0863">Zinc-finger</keyword>
<feature type="compositionally biased region" description="Basic and acidic residues" evidence="4">
    <location>
        <begin position="160"/>
        <end position="177"/>
    </location>
</feature>
<dbReference type="PANTHER" id="PTHR47793">
    <property type="entry name" value="HISTONE DEACETYLASE COMPLEX SUBUNIT CTI6"/>
    <property type="match status" value="1"/>
</dbReference>
<keyword evidence="3" id="KW-0862">Zinc</keyword>
<dbReference type="Proteomes" id="UP000738402">
    <property type="component" value="Unassembled WGS sequence"/>
</dbReference>
<dbReference type="GO" id="GO:0061186">
    <property type="term" value="P:negative regulation of silent mating-type cassette heterochromatin formation"/>
    <property type="evidence" value="ECO:0007669"/>
    <property type="project" value="TreeGrafter"/>
</dbReference>
<dbReference type="InterPro" id="IPR001965">
    <property type="entry name" value="Znf_PHD"/>
</dbReference>
<dbReference type="GO" id="GO:0008270">
    <property type="term" value="F:zinc ion binding"/>
    <property type="evidence" value="ECO:0007669"/>
    <property type="project" value="UniProtKB-KW"/>
</dbReference>
<dbReference type="PROSITE" id="PS01359">
    <property type="entry name" value="ZF_PHD_1"/>
    <property type="match status" value="1"/>
</dbReference>
<feature type="compositionally biased region" description="Basic and acidic residues" evidence="4">
    <location>
        <begin position="275"/>
        <end position="295"/>
    </location>
</feature>
<dbReference type="EMBL" id="JAHLUH010000011">
    <property type="protein sequence ID" value="KAG7725830.1"/>
    <property type="molecule type" value="Genomic_DNA"/>
</dbReference>
<comment type="caution">
    <text evidence="6">The sequence shown here is derived from an EMBL/GenBank/DDBJ whole genome shotgun (WGS) entry which is preliminary data.</text>
</comment>
<organism evidence="6 7">
    <name type="scientific">Ogataea haglerorum</name>
    <dbReference type="NCBI Taxonomy" id="1937702"/>
    <lineage>
        <taxon>Eukaryota</taxon>
        <taxon>Fungi</taxon>
        <taxon>Dikarya</taxon>
        <taxon>Ascomycota</taxon>
        <taxon>Saccharomycotina</taxon>
        <taxon>Pichiomycetes</taxon>
        <taxon>Pichiales</taxon>
        <taxon>Pichiaceae</taxon>
        <taxon>Ogataea</taxon>
    </lineage>
</organism>